<dbReference type="Proteomes" id="UP000694422">
    <property type="component" value="Unplaced"/>
</dbReference>
<dbReference type="GO" id="GO:0005509">
    <property type="term" value="F:calcium ion binding"/>
    <property type="evidence" value="ECO:0007669"/>
    <property type="project" value="InterPro"/>
</dbReference>
<evidence type="ECO:0000256" key="1">
    <source>
        <dbReference type="SAM" id="MobiDB-lite"/>
    </source>
</evidence>
<dbReference type="GO" id="GO:0033234">
    <property type="term" value="P:negative regulation of protein sumoylation"/>
    <property type="evidence" value="ECO:0007669"/>
    <property type="project" value="InterPro"/>
</dbReference>
<protein>
    <recommendedName>
        <fullName evidence="4">Fibrous sheath CABYR-binding protein</fullName>
    </recommendedName>
</protein>
<accession>A0A8C9PJ16</accession>
<feature type="region of interest" description="Disordered" evidence="1">
    <location>
        <begin position="249"/>
        <end position="314"/>
    </location>
</feature>
<feature type="region of interest" description="Disordered" evidence="1">
    <location>
        <begin position="52"/>
        <end position="109"/>
    </location>
</feature>
<reference evidence="2" key="1">
    <citation type="submission" date="2025-08" db="UniProtKB">
        <authorList>
            <consortium name="Ensembl"/>
        </authorList>
    </citation>
    <scope>IDENTIFICATION</scope>
</reference>
<dbReference type="GO" id="GO:0097228">
    <property type="term" value="C:sperm principal piece"/>
    <property type="evidence" value="ECO:0007669"/>
    <property type="project" value="TreeGrafter"/>
</dbReference>
<feature type="compositionally biased region" description="Polar residues" evidence="1">
    <location>
        <begin position="1"/>
        <end position="10"/>
    </location>
</feature>
<proteinExistence type="predicted"/>
<dbReference type="Ensembl" id="ENSSDAT00000013008.1">
    <property type="protein sequence ID" value="ENSSDAP00000011487.1"/>
    <property type="gene ID" value="ENSSDAG00000010375.1"/>
</dbReference>
<evidence type="ECO:0008006" key="4">
    <source>
        <dbReference type="Google" id="ProtNLM"/>
    </source>
</evidence>
<dbReference type="PANTHER" id="PTHR36135:SF1">
    <property type="entry name" value="FIBROUS SHEATH CABYR-BINDING PROTEIN"/>
    <property type="match status" value="1"/>
</dbReference>
<name>A0A8C9PJ16_SPEDA</name>
<feature type="compositionally biased region" description="Basic and acidic residues" evidence="1">
    <location>
        <begin position="76"/>
        <end position="86"/>
    </location>
</feature>
<keyword evidence="3" id="KW-1185">Reference proteome</keyword>
<reference evidence="2" key="2">
    <citation type="submission" date="2025-09" db="UniProtKB">
        <authorList>
            <consortium name="Ensembl"/>
        </authorList>
    </citation>
    <scope>IDENTIFICATION</scope>
</reference>
<evidence type="ECO:0000313" key="2">
    <source>
        <dbReference type="Ensembl" id="ENSSDAP00000011487.1"/>
    </source>
</evidence>
<dbReference type="GO" id="GO:0035686">
    <property type="term" value="C:sperm fibrous sheath"/>
    <property type="evidence" value="ECO:0007669"/>
    <property type="project" value="TreeGrafter"/>
</dbReference>
<evidence type="ECO:0000313" key="3">
    <source>
        <dbReference type="Proteomes" id="UP000694422"/>
    </source>
</evidence>
<sequence length="658" mass="71354">MVDKSQQTEGTENKKHQAVSQSTVPKAIFSIGNIPGSNGCYSAKEYERVSSQLQQTWAKKKPGQKMTDESLQTETSVEKKKVKSSDRPVGPKKKPAGVGKAGPELPEGVQGVEIIPSQYSIQFKIDRSQQTIYTGDLSVMSLPQVEKVDKEQQTCFAESKILIISEAGSSFTNSKESIHIYKSLKKIFVSDSPEFQPAISSHGKKRQKNINRDSFTQETPKDTLLFLADELAGQTPTEVQPTIEKTLVSDKATSTTEITVPPSLDEGPPSLEPGGPAEAQFSPDEEALAEVEPRLAGQTPTEVQPTIEKTLVSDKMTSTTEITVAPSLESLAKIQPPLVQEALSEDNFGQGESSLAGVDPSEDLPTEIQFPLVEETPFEVQPTVPEDEFGEAPTEVQSAEKAPAQVQPPSVVEAPTEVILEPELATSKEAPKPKPSAKVHSGTAKKSPIENHSPKVQPLTDEGGFVEEFPAAVQPPPNEEAPVEIQSPSFEENPIEEAPAGAQPPPAEESPLKEDLSLDQSPPAKDTISKEVQTDIQSPSDGEAFPEEVLAQVQSLLAEEAMLQFHSPPVEEFFPEEVQVQIQPLLAEEVPAEDDPGDEYLSVTDVVPTEEFPGQEMIAEVPPPPSEPTPANGDVWTFSIAVREHPPPPRKLFFLFLQ</sequence>
<dbReference type="AlphaFoldDB" id="A0A8C9PJ16"/>
<dbReference type="InterPro" id="IPR043375">
    <property type="entry name" value="FSCB"/>
</dbReference>
<dbReference type="PANTHER" id="PTHR36135">
    <property type="entry name" value="FIBROUS SHEATH CABYR-BINDING PROTEIN"/>
    <property type="match status" value="1"/>
</dbReference>
<feature type="region of interest" description="Disordered" evidence="1">
    <location>
        <begin position="1"/>
        <end position="24"/>
    </location>
</feature>
<feature type="region of interest" description="Disordered" evidence="1">
    <location>
        <begin position="384"/>
        <end position="543"/>
    </location>
</feature>
<organism evidence="2 3">
    <name type="scientific">Spermophilus dauricus</name>
    <name type="common">Daurian ground squirrel</name>
    <dbReference type="NCBI Taxonomy" id="99837"/>
    <lineage>
        <taxon>Eukaryota</taxon>
        <taxon>Metazoa</taxon>
        <taxon>Chordata</taxon>
        <taxon>Craniata</taxon>
        <taxon>Vertebrata</taxon>
        <taxon>Euteleostomi</taxon>
        <taxon>Mammalia</taxon>
        <taxon>Eutheria</taxon>
        <taxon>Euarchontoglires</taxon>
        <taxon>Glires</taxon>
        <taxon>Rodentia</taxon>
        <taxon>Sciuromorpha</taxon>
        <taxon>Sciuridae</taxon>
        <taxon>Xerinae</taxon>
        <taxon>Marmotini</taxon>
        <taxon>Spermophilus</taxon>
    </lineage>
</organism>